<reference evidence="5" key="1">
    <citation type="journal article" date="2020" name="PLoS Negl. Trop. Dis.">
        <title>High-quality nuclear genome for Sarcoptes scabiei-A critical resource for a neglected parasite.</title>
        <authorList>
            <person name="Korhonen P.K."/>
            <person name="Gasser R.B."/>
            <person name="Ma G."/>
            <person name="Wang T."/>
            <person name="Stroehlein A.J."/>
            <person name="Young N.D."/>
            <person name="Ang C.S."/>
            <person name="Fernando D.D."/>
            <person name="Lu H.C."/>
            <person name="Taylor S."/>
            <person name="Reynolds S.L."/>
            <person name="Mofiz E."/>
            <person name="Najaraj S.H."/>
            <person name="Gowda H."/>
            <person name="Madugundu A."/>
            <person name="Renuse S."/>
            <person name="Holt D."/>
            <person name="Pandey A."/>
            <person name="Papenfuss A.T."/>
            <person name="Fischer K."/>
        </authorList>
    </citation>
    <scope>NUCLEOTIDE SEQUENCE [LARGE SCALE GENOMIC DNA]</scope>
</reference>
<feature type="compositionally biased region" description="Low complexity" evidence="2">
    <location>
        <begin position="64"/>
        <end position="88"/>
    </location>
</feature>
<evidence type="ECO:0000313" key="3">
    <source>
        <dbReference type="EMBL" id="KAF7493757.1"/>
    </source>
</evidence>
<proteinExistence type="predicted"/>
<feature type="coiled-coil region" evidence="1">
    <location>
        <begin position="200"/>
        <end position="248"/>
    </location>
</feature>
<organism evidence="3">
    <name type="scientific">Sarcoptes scabiei</name>
    <name type="common">Itch mite</name>
    <name type="synonym">Acarus scabiei</name>
    <dbReference type="NCBI Taxonomy" id="52283"/>
    <lineage>
        <taxon>Eukaryota</taxon>
        <taxon>Metazoa</taxon>
        <taxon>Ecdysozoa</taxon>
        <taxon>Arthropoda</taxon>
        <taxon>Chelicerata</taxon>
        <taxon>Arachnida</taxon>
        <taxon>Acari</taxon>
        <taxon>Acariformes</taxon>
        <taxon>Sarcoptiformes</taxon>
        <taxon>Astigmata</taxon>
        <taxon>Psoroptidia</taxon>
        <taxon>Sarcoptoidea</taxon>
        <taxon>Sarcoptidae</taxon>
        <taxon>Sarcoptinae</taxon>
        <taxon>Sarcoptes</taxon>
    </lineage>
</organism>
<dbReference type="Proteomes" id="UP000070412">
    <property type="component" value="Unassembled WGS sequence"/>
</dbReference>
<keyword evidence="1" id="KW-0175">Coiled coil</keyword>
<dbReference type="AlphaFoldDB" id="A0A834RBP4"/>
<evidence type="ECO:0000313" key="5">
    <source>
        <dbReference type="Proteomes" id="UP000070412"/>
    </source>
</evidence>
<reference evidence="4" key="3">
    <citation type="submission" date="2022-06" db="UniProtKB">
        <authorList>
            <consortium name="EnsemblMetazoa"/>
        </authorList>
    </citation>
    <scope>IDENTIFICATION</scope>
</reference>
<feature type="region of interest" description="Disordered" evidence="2">
    <location>
        <begin position="457"/>
        <end position="492"/>
    </location>
</feature>
<feature type="region of interest" description="Disordered" evidence="2">
    <location>
        <begin position="62"/>
        <end position="94"/>
    </location>
</feature>
<sequence>MNLTEEDLKNFLNSLQNFVDRINHSDRDRDRIGSKSSSDDDFSRITTKISKSLHNLTDIDIDGDPITTTTTTTTTSTTPTITNDTTKIGDLKLSSGNVDDDSVGRILNYERKSPSSSLNSNLDRNNQSEFERRNLNEKHRKISLSPLSPLLPKSSSSRSISSSSSTLSSPLSLLSTSIATIPLHPNHHRFVRRFDPEFNYDRAEQRQRKALEYKLELEKQIHEKNLRKKEIEEREKRYERRLDSKLLEERRKLREEFDREHSLRKLDSARSKSHQSLVDDRNSIFISGDLDSPQNHHDRFGSKTNQMNVSIGNNFTSYKSALSSIEKDRIIENLNRLSLESLHGLNDVATQTDSFLLSAMFDEICIADQKKSKNKNNQCDSFVSNETKTSIKKFHDYDDHYDDDDESNGAIKVGNEKLLGTETIKSFAIGESNCDRFLEGKNSYPIILTNRSRKSSLNSNRIDFERSQQSETKHSKQQQQQQQRKQTNHFQRKDRLPQAICNLILDDKAIPFESIASSTSTTSTKSTSTSTPSIVIGSNRISTKREKSSPSAIFTTESINRKEICFTGVGNVQKVR</sequence>
<feature type="region of interest" description="Disordered" evidence="2">
    <location>
        <begin position="135"/>
        <end position="169"/>
    </location>
</feature>
<keyword evidence="5" id="KW-1185">Reference proteome</keyword>
<dbReference type="EMBL" id="WVUK01000055">
    <property type="protein sequence ID" value="KAF7493757.1"/>
    <property type="molecule type" value="Genomic_DNA"/>
</dbReference>
<evidence type="ECO:0000256" key="2">
    <source>
        <dbReference type="SAM" id="MobiDB-lite"/>
    </source>
</evidence>
<name>A0A834RBP4_SARSC</name>
<reference evidence="3" key="2">
    <citation type="submission" date="2020-01" db="EMBL/GenBank/DDBJ databases">
        <authorList>
            <person name="Korhonen P.K.K."/>
            <person name="Guangxu M.G."/>
            <person name="Wang T.W."/>
            <person name="Stroehlein A.J.S."/>
            <person name="Young N.D."/>
            <person name="Ang C.-S.A."/>
            <person name="Fernando D.W.F."/>
            <person name="Lu H.L."/>
            <person name="Taylor S.T."/>
            <person name="Ehtesham M.E.M."/>
            <person name="Najaraj S.H.N."/>
            <person name="Harsha G.H.G."/>
            <person name="Madugundu A.M."/>
            <person name="Renuse S.R."/>
            <person name="Holt D.H."/>
            <person name="Pandey A.P."/>
            <person name="Papenfuss A.P."/>
            <person name="Gasser R.B.G."/>
            <person name="Fischer K.F."/>
        </authorList>
    </citation>
    <scope>NUCLEOTIDE SEQUENCE</scope>
    <source>
        <strain evidence="3">SSS_KF_BRIS2020</strain>
    </source>
</reference>
<protein>
    <submittedName>
        <fullName evidence="3 4">Uncharacterized protein</fullName>
    </submittedName>
</protein>
<gene>
    <name evidence="3" type="ORF">SSS_371</name>
</gene>
<evidence type="ECO:0000313" key="4">
    <source>
        <dbReference type="EnsemblMetazoa" id="KAF7493757.1"/>
    </source>
</evidence>
<accession>A0A834RBP4</accession>
<dbReference type="EnsemblMetazoa" id="SSS_371s_mrna">
    <property type="protein sequence ID" value="KAF7493757.1"/>
    <property type="gene ID" value="SSS_371"/>
</dbReference>
<evidence type="ECO:0000256" key="1">
    <source>
        <dbReference type="SAM" id="Coils"/>
    </source>
</evidence>
<feature type="compositionally biased region" description="Low complexity" evidence="2">
    <location>
        <begin position="143"/>
        <end position="169"/>
    </location>
</feature>
<feature type="compositionally biased region" description="Basic and acidic residues" evidence="2">
    <location>
        <begin position="462"/>
        <end position="474"/>
    </location>
</feature>